<reference evidence="2 3" key="1">
    <citation type="journal article" date="2014" name="Genome Biol. Evol.">
        <title>The secreted proteins of Achlya hypogyna and Thraustotheca clavata identify the ancestral oomycete secretome and reveal gene acquisitions by horizontal gene transfer.</title>
        <authorList>
            <person name="Misner I."/>
            <person name="Blouin N."/>
            <person name="Leonard G."/>
            <person name="Richards T.A."/>
            <person name="Lane C.E."/>
        </authorList>
    </citation>
    <scope>NUCLEOTIDE SEQUENCE [LARGE SCALE GENOMIC DNA]</scope>
    <source>
        <strain evidence="2 3">ATCC 48635</strain>
    </source>
</reference>
<feature type="transmembrane region" description="Helical" evidence="1">
    <location>
        <begin position="67"/>
        <end position="85"/>
    </location>
</feature>
<comment type="caution">
    <text evidence="2">The sequence shown here is derived from an EMBL/GenBank/DDBJ whole genome shotgun (WGS) entry which is preliminary data.</text>
</comment>
<evidence type="ECO:0000256" key="1">
    <source>
        <dbReference type="SAM" id="Phobius"/>
    </source>
</evidence>
<accession>A0A1V9YZX3</accession>
<feature type="transmembrane region" description="Helical" evidence="1">
    <location>
        <begin position="43"/>
        <end position="61"/>
    </location>
</feature>
<keyword evidence="1" id="KW-0812">Transmembrane</keyword>
<protein>
    <submittedName>
        <fullName evidence="2">Uncharacterized protein</fullName>
    </submittedName>
</protein>
<feature type="transmembrane region" description="Helical" evidence="1">
    <location>
        <begin position="92"/>
        <end position="110"/>
    </location>
</feature>
<feature type="transmembrane region" description="Helical" evidence="1">
    <location>
        <begin position="368"/>
        <end position="387"/>
    </location>
</feature>
<feature type="transmembrane region" description="Helical" evidence="1">
    <location>
        <begin position="341"/>
        <end position="362"/>
    </location>
</feature>
<feature type="transmembrane region" description="Helical" evidence="1">
    <location>
        <begin position="116"/>
        <end position="135"/>
    </location>
</feature>
<keyword evidence="1" id="KW-1133">Transmembrane helix</keyword>
<name>A0A1V9YZX3_ACHHY</name>
<dbReference type="AlphaFoldDB" id="A0A1V9YZX3"/>
<proteinExistence type="predicted"/>
<dbReference type="OrthoDB" id="10570261at2759"/>
<evidence type="ECO:0000313" key="3">
    <source>
        <dbReference type="Proteomes" id="UP000243579"/>
    </source>
</evidence>
<feature type="transmembrane region" description="Helical" evidence="1">
    <location>
        <begin position="251"/>
        <end position="271"/>
    </location>
</feature>
<feature type="transmembrane region" description="Helical" evidence="1">
    <location>
        <begin position="308"/>
        <end position="329"/>
    </location>
</feature>
<dbReference type="Proteomes" id="UP000243579">
    <property type="component" value="Unassembled WGS sequence"/>
</dbReference>
<sequence>MEPKSDWQVESERYLWAIPSPWYSREPETYHIAFGVRFHRWQLLAAAVGIHAVLGFITALGGSRTSAAAFAGAFGLTAVAVHPLLRWRGPRTALVLGTASVIVAHIAVLLPTDVVYGALLGAGASMAHIAVVASLQPPAHSAVVRPLFSPCHAAHYSRRRTVRPRVSPVGWALGTGGGIGVALLLLTIVVRTPPPDYCGDDGAPIVISTAGDTVRSRAFAALGVATAAQAAITALLSLELSVDFAWTASDVAAVATAAVVAMVAVGWTTDLACGRSPVWRRHLALVALFGLQLALAVALHALDVSSGGPLAAFAVGDIVFFALLPVFLWDQFGPTAHLWAYGLLLALGGAAAVVVVGAWTPMPLPSHALRLACVAVAAVSMVAICFVPTGPPTPWACYSGPSKRSSILMTEVVAPPRATVQAFVESQQRASELVLLARDSVFSQAILAPRSSTGGSSIYI</sequence>
<keyword evidence="3" id="KW-1185">Reference proteome</keyword>
<dbReference type="EMBL" id="JNBR01000547">
    <property type="protein sequence ID" value="OQR91242.1"/>
    <property type="molecule type" value="Genomic_DNA"/>
</dbReference>
<evidence type="ECO:0000313" key="2">
    <source>
        <dbReference type="EMBL" id="OQR91242.1"/>
    </source>
</evidence>
<feature type="transmembrane region" description="Helical" evidence="1">
    <location>
        <begin position="169"/>
        <end position="190"/>
    </location>
</feature>
<gene>
    <name evidence="2" type="ORF">ACHHYP_04846</name>
</gene>
<organism evidence="2 3">
    <name type="scientific">Achlya hypogyna</name>
    <name type="common">Oomycete</name>
    <name type="synonym">Protoachlya hypogyna</name>
    <dbReference type="NCBI Taxonomy" id="1202772"/>
    <lineage>
        <taxon>Eukaryota</taxon>
        <taxon>Sar</taxon>
        <taxon>Stramenopiles</taxon>
        <taxon>Oomycota</taxon>
        <taxon>Saprolegniomycetes</taxon>
        <taxon>Saprolegniales</taxon>
        <taxon>Achlyaceae</taxon>
        <taxon>Achlya</taxon>
    </lineage>
</organism>
<dbReference type="STRING" id="1202772.A0A1V9YZX3"/>
<feature type="transmembrane region" description="Helical" evidence="1">
    <location>
        <begin position="283"/>
        <end position="302"/>
    </location>
</feature>
<keyword evidence="1" id="KW-0472">Membrane</keyword>